<reference evidence="7" key="1">
    <citation type="submission" date="2021-03" db="EMBL/GenBank/DDBJ databases">
        <title>Bacillus suaedae sp. nov., isolated from Suaeda aralocaspica.</title>
        <authorList>
            <person name="Lei R.F.R."/>
        </authorList>
    </citation>
    <scope>NUCLEOTIDE SEQUENCE</scope>
    <source>
        <strain evidence="7">YZJH907-2</strain>
    </source>
</reference>
<feature type="transmembrane region" description="Helical" evidence="6">
    <location>
        <begin position="203"/>
        <end position="221"/>
    </location>
</feature>
<feature type="transmembrane region" description="Helical" evidence="6">
    <location>
        <begin position="78"/>
        <end position="100"/>
    </location>
</feature>
<evidence type="ECO:0000313" key="8">
    <source>
        <dbReference type="Proteomes" id="UP000678228"/>
    </source>
</evidence>
<dbReference type="PANTHER" id="PTHR30250:SF11">
    <property type="entry name" value="O-ANTIGEN TRANSPORTER-RELATED"/>
    <property type="match status" value="1"/>
</dbReference>
<keyword evidence="4 6" id="KW-1133">Transmembrane helix</keyword>
<evidence type="ECO:0000256" key="4">
    <source>
        <dbReference type="ARBA" id="ARBA00022989"/>
    </source>
</evidence>
<dbReference type="RefSeq" id="WP_210595683.1">
    <property type="nucleotide sequence ID" value="NZ_JAGKSQ010000001.1"/>
</dbReference>
<feature type="transmembrane region" description="Helical" evidence="6">
    <location>
        <begin position="380"/>
        <end position="402"/>
    </location>
</feature>
<dbReference type="InterPro" id="IPR050833">
    <property type="entry name" value="Poly_Biosynth_Transport"/>
</dbReference>
<keyword evidence="2" id="KW-1003">Cell membrane</keyword>
<feature type="transmembrane region" description="Helical" evidence="6">
    <location>
        <begin position="250"/>
        <end position="267"/>
    </location>
</feature>
<protein>
    <submittedName>
        <fullName evidence="7">Polysaccharide biosynthesis protein</fullName>
    </submittedName>
</protein>
<dbReference type="PANTHER" id="PTHR30250">
    <property type="entry name" value="PST FAMILY PREDICTED COLANIC ACID TRANSPORTER"/>
    <property type="match status" value="1"/>
</dbReference>
<organism evidence="7 8">
    <name type="scientific">Halalkalibacter suaedae</name>
    <dbReference type="NCBI Taxonomy" id="2822140"/>
    <lineage>
        <taxon>Bacteria</taxon>
        <taxon>Bacillati</taxon>
        <taxon>Bacillota</taxon>
        <taxon>Bacilli</taxon>
        <taxon>Bacillales</taxon>
        <taxon>Bacillaceae</taxon>
        <taxon>Halalkalibacter</taxon>
    </lineage>
</organism>
<sequence length="475" mass="52642">MLSRHAIAYLFSHGIPSIIGFISIVVYTNLLTPEQYGVYAIVFAMAAVVNSVMFEWLRLSLLRFYPKYGHSPQVIETVKLSFMAIMVVTAIFSLLIFAFYGEQFSAVSIGFILLLSWSQSWANMNLSLARAELAPKKYGVIAFSRATLGFLFGTILIYLGFGEQGLLAGLIIGFWLALILPTIKTWGLSLNVKAFDKSLLKEFASYGTPLTLTLLLGVIIHNSDRLIIDHLLSKAETGIYASTYDLTEQSIFTLMMIINLAAFPIAMKMMEEKGEKAAYDQVKKNISLLFFIALPAAGAFIVLGPNIISVLLGEGFQNQGLLLVPFIVVGALLKGFKLYCVDIMFHIQRKTKLQIIPVVIAAIVNIVLNFMLIPQYGIEGAAFATVTAYLVAVISGWLIVHFQIHSIPIAYMELTKIAIATGFMCFVLSLLRGYSGWQMLIIQVVVGLGVYVIACLLLNILSVRDQVLRRLKERF</sequence>
<feature type="transmembrane region" description="Helical" evidence="6">
    <location>
        <begin position="165"/>
        <end position="183"/>
    </location>
</feature>
<feature type="transmembrane region" description="Helical" evidence="6">
    <location>
        <begin position="320"/>
        <end position="341"/>
    </location>
</feature>
<dbReference type="Proteomes" id="UP000678228">
    <property type="component" value="Unassembled WGS sequence"/>
</dbReference>
<feature type="transmembrane region" description="Helical" evidence="6">
    <location>
        <begin position="36"/>
        <end position="57"/>
    </location>
</feature>
<feature type="transmembrane region" description="Helical" evidence="6">
    <location>
        <begin position="288"/>
        <end position="308"/>
    </location>
</feature>
<dbReference type="EMBL" id="JAGKSQ010000001">
    <property type="protein sequence ID" value="MBP3950069.1"/>
    <property type="molecule type" value="Genomic_DNA"/>
</dbReference>
<accession>A0A941ASV5</accession>
<evidence type="ECO:0000256" key="1">
    <source>
        <dbReference type="ARBA" id="ARBA00004651"/>
    </source>
</evidence>
<proteinExistence type="predicted"/>
<evidence type="ECO:0000313" key="7">
    <source>
        <dbReference type="EMBL" id="MBP3950069.1"/>
    </source>
</evidence>
<keyword evidence="3 6" id="KW-0812">Transmembrane</keyword>
<keyword evidence="8" id="KW-1185">Reference proteome</keyword>
<evidence type="ECO:0000256" key="3">
    <source>
        <dbReference type="ARBA" id="ARBA00022692"/>
    </source>
</evidence>
<feature type="transmembrane region" description="Helical" evidence="6">
    <location>
        <begin position="353"/>
        <end position="374"/>
    </location>
</feature>
<keyword evidence="5 6" id="KW-0472">Membrane</keyword>
<feature type="transmembrane region" description="Helical" evidence="6">
    <location>
        <begin position="414"/>
        <end position="434"/>
    </location>
</feature>
<evidence type="ECO:0000256" key="6">
    <source>
        <dbReference type="SAM" id="Phobius"/>
    </source>
</evidence>
<feature type="transmembrane region" description="Helical" evidence="6">
    <location>
        <begin position="7"/>
        <end position="30"/>
    </location>
</feature>
<comment type="subcellular location">
    <subcellularLocation>
        <location evidence="1">Cell membrane</location>
        <topology evidence="1">Multi-pass membrane protein</topology>
    </subcellularLocation>
</comment>
<name>A0A941ASV5_9BACI</name>
<dbReference type="GO" id="GO:0005886">
    <property type="term" value="C:plasma membrane"/>
    <property type="evidence" value="ECO:0007669"/>
    <property type="project" value="UniProtKB-SubCell"/>
</dbReference>
<evidence type="ECO:0000256" key="5">
    <source>
        <dbReference type="ARBA" id="ARBA00023136"/>
    </source>
</evidence>
<feature type="transmembrane region" description="Helical" evidence="6">
    <location>
        <begin position="440"/>
        <end position="461"/>
    </location>
</feature>
<feature type="transmembrane region" description="Helical" evidence="6">
    <location>
        <begin position="106"/>
        <end position="126"/>
    </location>
</feature>
<dbReference type="Pfam" id="PF13440">
    <property type="entry name" value="Polysacc_synt_3"/>
    <property type="match status" value="1"/>
</dbReference>
<feature type="transmembrane region" description="Helical" evidence="6">
    <location>
        <begin position="138"/>
        <end position="159"/>
    </location>
</feature>
<dbReference type="AlphaFoldDB" id="A0A941ASV5"/>
<evidence type="ECO:0000256" key="2">
    <source>
        <dbReference type="ARBA" id="ARBA00022475"/>
    </source>
</evidence>
<gene>
    <name evidence="7" type="ORF">J7W16_02915</name>
</gene>
<comment type="caution">
    <text evidence="7">The sequence shown here is derived from an EMBL/GenBank/DDBJ whole genome shotgun (WGS) entry which is preliminary data.</text>
</comment>